<dbReference type="CDD" id="cd06987">
    <property type="entry name" value="cupin_MAE_RS03005"/>
    <property type="match status" value="1"/>
</dbReference>
<name>A0A835WNR5_9CHLO</name>
<dbReference type="OrthoDB" id="1546383at2759"/>
<proteinExistence type="predicted"/>
<gene>
    <name evidence="3" type="ORF">HYH02_000119</name>
</gene>
<reference evidence="3" key="1">
    <citation type="journal article" date="2020" name="bioRxiv">
        <title>Comparative genomics of Chlamydomonas.</title>
        <authorList>
            <person name="Craig R.J."/>
            <person name="Hasan A.R."/>
            <person name="Ness R.W."/>
            <person name="Keightley P.D."/>
        </authorList>
    </citation>
    <scope>NUCLEOTIDE SEQUENCE</scope>
    <source>
        <strain evidence="3">CCAP 11/173</strain>
    </source>
</reference>
<comment type="caution">
    <text evidence="3">The sequence shown here is derived from an EMBL/GenBank/DDBJ whole genome shotgun (WGS) entry which is preliminary data.</text>
</comment>
<sequence>MRPAFSASRVSVHPEPAPGPVPGACASRCDRAGSCSCNDGGSQLLDVLYALAGTGVVRTADGHERRISSGDSLVAWHNTTHLRSLPGEEPPVLLKFHFPAAVLMLPPGTVVAPAPSHADLKVLVDECQGPQDGELSAQEADDLLRGVQTRAARAISHLYASQSDSEEQPQQGHQAAAAASAAAAAAVPASASAGRPALNNAVPVPPLLRRLLRSATGAWLPGLGKMRPQQSASAAPQRQQAPPPVHATMATSSSAAAPPAEAAAAAVASSSGCVLLQRALEDFKAFRFPRQTNKLAFVFDPAELGLSLSFGVEVFEPGHHTPLHIHKTAHELFFVLAGEGVAFCNGQRFTVRAGDVVVFPPRAVHGIDNKTDSKLYCLQLMTPNEAFVEHVKSGEAVGRLDDEDICSLASRHC</sequence>
<dbReference type="PANTHER" id="PTHR43346">
    <property type="entry name" value="LIGAND BINDING DOMAIN PROTEIN, PUTATIVE (AFU_ORTHOLOGUE AFUA_6G14370)-RELATED"/>
    <property type="match status" value="1"/>
</dbReference>
<dbReference type="AlphaFoldDB" id="A0A835WNR5"/>
<feature type="compositionally biased region" description="Low complexity" evidence="1">
    <location>
        <begin position="227"/>
        <end position="240"/>
    </location>
</feature>
<dbReference type="Gene3D" id="2.60.120.10">
    <property type="entry name" value="Jelly Rolls"/>
    <property type="match status" value="1"/>
</dbReference>
<feature type="region of interest" description="Disordered" evidence="1">
    <location>
        <begin position="1"/>
        <end position="21"/>
    </location>
</feature>
<accession>A0A835WNR5</accession>
<dbReference type="SMART" id="SM00835">
    <property type="entry name" value="Cupin_1"/>
    <property type="match status" value="1"/>
</dbReference>
<dbReference type="EMBL" id="JAEHOD010000012">
    <property type="protein sequence ID" value="KAG2450015.1"/>
    <property type="molecule type" value="Genomic_DNA"/>
</dbReference>
<dbReference type="Pfam" id="PF07883">
    <property type="entry name" value="Cupin_2"/>
    <property type="match status" value="1"/>
</dbReference>
<dbReference type="InterPro" id="IPR013096">
    <property type="entry name" value="Cupin_2"/>
</dbReference>
<evidence type="ECO:0000313" key="3">
    <source>
        <dbReference type="EMBL" id="KAG2450015.1"/>
    </source>
</evidence>
<dbReference type="PANTHER" id="PTHR43346:SF1">
    <property type="entry name" value="QUERCETIN 2,3-DIOXYGENASE-RELATED"/>
    <property type="match status" value="1"/>
</dbReference>
<dbReference type="InterPro" id="IPR006045">
    <property type="entry name" value="Cupin_1"/>
</dbReference>
<feature type="region of interest" description="Disordered" evidence="1">
    <location>
        <begin position="222"/>
        <end position="250"/>
    </location>
</feature>
<protein>
    <recommendedName>
        <fullName evidence="2">Cupin type-1 domain-containing protein</fullName>
    </recommendedName>
</protein>
<organism evidence="3 4">
    <name type="scientific">Chlamydomonas schloesseri</name>
    <dbReference type="NCBI Taxonomy" id="2026947"/>
    <lineage>
        <taxon>Eukaryota</taxon>
        <taxon>Viridiplantae</taxon>
        <taxon>Chlorophyta</taxon>
        <taxon>core chlorophytes</taxon>
        <taxon>Chlorophyceae</taxon>
        <taxon>CS clade</taxon>
        <taxon>Chlamydomonadales</taxon>
        <taxon>Chlamydomonadaceae</taxon>
        <taxon>Chlamydomonas</taxon>
    </lineage>
</organism>
<keyword evidence="4" id="KW-1185">Reference proteome</keyword>
<dbReference type="InterPro" id="IPR011051">
    <property type="entry name" value="RmlC_Cupin_sf"/>
</dbReference>
<evidence type="ECO:0000259" key="2">
    <source>
        <dbReference type="SMART" id="SM00835"/>
    </source>
</evidence>
<dbReference type="InterPro" id="IPR052538">
    <property type="entry name" value="Flavonoid_dioxygenase-like"/>
</dbReference>
<evidence type="ECO:0000256" key="1">
    <source>
        <dbReference type="SAM" id="MobiDB-lite"/>
    </source>
</evidence>
<dbReference type="SUPFAM" id="SSF51182">
    <property type="entry name" value="RmlC-like cupins"/>
    <property type="match status" value="1"/>
</dbReference>
<feature type="domain" description="Cupin type-1" evidence="2">
    <location>
        <begin position="286"/>
        <end position="397"/>
    </location>
</feature>
<dbReference type="InterPro" id="IPR014710">
    <property type="entry name" value="RmlC-like_jellyroll"/>
</dbReference>
<evidence type="ECO:0000313" key="4">
    <source>
        <dbReference type="Proteomes" id="UP000613740"/>
    </source>
</evidence>
<dbReference type="Proteomes" id="UP000613740">
    <property type="component" value="Unassembled WGS sequence"/>
</dbReference>